<dbReference type="AlphaFoldDB" id="A0A3P7LGB2"/>
<sequence length="121" mass="13615">MLPDEATYNNFLESSVYQLTSLNGSLINVNFTDFIKVNGKNISEKPVLFTNGRLYYLEDRLDYIQPTSGIVGNTTAIVVSLSLLLLVGLVVVGILIKKKKPDLFNFHLTRPVSFVFNCWPE</sequence>
<protein>
    <recommendedName>
        <fullName evidence="2">FAS1 domain-containing protein</fullName>
    </recommendedName>
</protein>
<keyword evidence="4" id="KW-1185">Reference proteome</keyword>
<evidence type="ECO:0000313" key="3">
    <source>
        <dbReference type="EMBL" id="VDN12420.1"/>
    </source>
</evidence>
<feature type="domain" description="FAS1" evidence="2">
    <location>
        <begin position="1"/>
        <end position="61"/>
    </location>
</feature>
<dbReference type="Proteomes" id="UP000281553">
    <property type="component" value="Unassembled WGS sequence"/>
</dbReference>
<name>A0A3P7LGB2_DIBLA</name>
<evidence type="ECO:0000313" key="4">
    <source>
        <dbReference type="Proteomes" id="UP000281553"/>
    </source>
</evidence>
<dbReference type="PROSITE" id="PS50213">
    <property type="entry name" value="FAS1"/>
    <property type="match status" value="1"/>
</dbReference>
<keyword evidence="1" id="KW-1133">Transmembrane helix</keyword>
<feature type="transmembrane region" description="Helical" evidence="1">
    <location>
        <begin position="76"/>
        <end position="96"/>
    </location>
</feature>
<proteinExistence type="predicted"/>
<reference evidence="3 4" key="1">
    <citation type="submission" date="2018-11" db="EMBL/GenBank/DDBJ databases">
        <authorList>
            <consortium name="Pathogen Informatics"/>
        </authorList>
    </citation>
    <scope>NUCLEOTIDE SEQUENCE [LARGE SCALE GENOMIC DNA]</scope>
</reference>
<evidence type="ECO:0000259" key="2">
    <source>
        <dbReference type="PROSITE" id="PS50213"/>
    </source>
</evidence>
<keyword evidence="1" id="KW-0472">Membrane</keyword>
<evidence type="ECO:0000256" key="1">
    <source>
        <dbReference type="SAM" id="Phobius"/>
    </source>
</evidence>
<dbReference type="EMBL" id="UYRU01053852">
    <property type="protein sequence ID" value="VDN12420.1"/>
    <property type="molecule type" value="Genomic_DNA"/>
</dbReference>
<keyword evidence="1" id="KW-0812">Transmembrane</keyword>
<dbReference type="OrthoDB" id="10454685at2759"/>
<organism evidence="3 4">
    <name type="scientific">Dibothriocephalus latus</name>
    <name type="common">Fish tapeworm</name>
    <name type="synonym">Diphyllobothrium latum</name>
    <dbReference type="NCBI Taxonomy" id="60516"/>
    <lineage>
        <taxon>Eukaryota</taxon>
        <taxon>Metazoa</taxon>
        <taxon>Spiralia</taxon>
        <taxon>Lophotrochozoa</taxon>
        <taxon>Platyhelminthes</taxon>
        <taxon>Cestoda</taxon>
        <taxon>Eucestoda</taxon>
        <taxon>Diphyllobothriidea</taxon>
        <taxon>Diphyllobothriidae</taxon>
        <taxon>Dibothriocephalus</taxon>
    </lineage>
</organism>
<gene>
    <name evidence="3" type="ORF">DILT_LOCUS8251</name>
</gene>
<dbReference type="InterPro" id="IPR000782">
    <property type="entry name" value="FAS1_domain"/>
</dbReference>
<accession>A0A3P7LGB2</accession>